<dbReference type="PANTHER" id="PTHR33669:SF4">
    <property type="entry name" value="NRR REPRESSOR HOMOLOG 2"/>
    <property type="match status" value="1"/>
</dbReference>
<sequence>MDARLGTGSDKDRSPEDAALPPSSELQAAEMSSSSTPPDAETRRAEEEDDEKVERFYALLANIRSMRGVFGTTTTTGKRKRTPARGSCDVPPWRPAFKMEDFESEDARGSKQKRGFARTMPAASEKSAVVAPDSDNDNAEGASDGVEQSGPRRAAARRRFELTS</sequence>
<comment type="caution">
    <text evidence="5">The sequence shown here is derived from an EMBL/GenBank/DDBJ whole genome shotgun (WGS) entry which is preliminary data.</text>
</comment>
<dbReference type="PANTHER" id="PTHR33669">
    <property type="entry name" value="PROTEIN NEGATIVE REGULATOR OF RESISTANCE"/>
    <property type="match status" value="1"/>
</dbReference>
<evidence type="ECO:0000313" key="5">
    <source>
        <dbReference type="EMBL" id="GJM88386.1"/>
    </source>
</evidence>
<evidence type="ECO:0000256" key="2">
    <source>
        <dbReference type="ARBA" id="ARBA00009937"/>
    </source>
</evidence>
<protein>
    <submittedName>
        <fullName evidence="5">Uncharacterized protein</fullName>
    </submittedName>
</protein>
<feature type="compositionally biased region" description="Polar residues" evidence="4">
    <location>
        <begin position="24"/>
        <end position="37"/>
    </location>
</feature>
<evidence type="ECO:0000313" key="6">
    <source>
        <dbReference type="Proteomes" id="UP001054889"/>
    </source>
</evidence>
<evidence type="ECO:0000256" key="3">
    <source>
        <dbReference type="ARBA" id="ARBA00023242"/>
    </source>
</evidence>
<evidence type="ECO:0000256" key="4">
    <source>
        <dbReference type="SAM" id="MobiDB-lite"/>
    </source>
</evidence>
<reference evidence="5" key="1">
    <citation type="journal article" date="2018" name="DNA Res.">
        <title>Multiple hybrid de novo genome assembly of finger millet, an orphan allotetraploid crop.</title>
        <authorList>
            <person name="Hatakeyama M."/>
            <person name="Aluri S."/>
            <person name="Balachadran M.T."/>
            <person name="Sivarajan S.R."/>
            <person name="Patrignani A."/>
            <person name="Gruter S."/>
            <person name="Poveda L."/>
            <person name="Shimizu-Inatsugi R."/>
            <person name="Baeten J."/>
            <person name="Francoijs K.J."/>
            <person name="Nataraja K.N."/>
            <person name="Reddy Y.A.N."/>
            <person name="Phadnis S."/>
            <person name="Ravikumar R.L."/>
            <person name="Schlapbach R."/>
            <person name="Sreeman S.M."/>
            <person name="Shimizu K.K."/>
        </authorList>
    </citation>
    <scope>NUCLEOTIDE SEQUENCE</scope>
</reference>
<gene>
    <name evidence="5" type="primary">ga04444</name>
    <name evidence="5" type="ORF">PR202_ga04444</name>
</gene>
<dbReference type="AlphaFoldDB" id="A0AAV5BQC4"/>
<proteinExistence type="inferred from homology"/>
<dbReference type="GO" id="GO:0005634">
    <property type="term" value="C:nucleus"/>
    <property type="evidence" value="ECO:0007669"/>
    <property type="project" value="UniProtKB-SubCell"/>
</dbReference>
<accession>A0AAV5BQC4</accession>
<comment type="similarity">
    <text evidence="2">Belongs to the NPR1-interactor family.</text>
</comment>
<feature type="region of interest" description="Disordered" evidence="4">
    <location>
        <begin position="70"/>
        <end position="164"/>
    </location>
</feature>
<dbReference type="Proteomes" id="UP001054889">
    <property type="component" value="Unassembled WGS sequence"/>
</dbReference>
<reference evidence="5" key="2">
    <citation type="submission" date="2021-12" db="EMBL/GenBank/DDBJ databases">
        <title>Resequencing data analysis of finger millet.</title>
        <authorList>
            <person name="Hatakeyama M."/>
            <person name="Aluri S."/>
            <person name="Balachadran M.T."/>
            <person name="Sivarajan S.R."/>
            <person name="Poveda L."/>
            <person name="Shimizu-Inatsugi R."/>
            <person name="Schlapbach R."/>
            <person name="Sreeman S.M."/>
            <person name="Shimizu K.K."/>
        </authorList>
    </citation>
    <scope>NUCLEOTIDE SEQUENCE</scope>
</reference>
<name>A0AAV5BQC4_ELECO</name>
<feature type="region of interest" description="Disordered" evidence="4">
    <location>
        <begin position="1"/>
        <end position="53"/>
    </location>
</feature>
<feature type="compositionally biased region" description="Basic and acidic residues" evidence="4">
    <location>
        <begin position="97"/>
        <end position="109"/>
    </location>
</feature>
<comment type="subcellular location">
    <subcellularLocation>
        <location evidence="1">Nucleus</location>
    </subcellularLocation>
</comment>
<dbReference type="GO" id="GO:0010112">
    <property type="term" value="P:regulation of systemic acquired resistance"/>
    <property type="evidence" value="ECO:0007669"/>
    <property type="project" value="InterPro"/>
</dbReference>
<keyword evidence="6" id="KW-1185">Reference proteome</keyword>
<organism evidence="5 6">
    <name type="scientific">Eleusine coracana subsp. coracana</name>
    <dbReference type="NCBI Taxonomy" id="191504"/>
    <lineage>
        <taxon>Eukaryota</taxon>
        <taxon>Viridiplantae</taxon>
        <taxon>Streptophyta</taxon>
        <taxon>Embryophyta</taxon>
        <taxon>Tracheophyta</taxon>
        <taxon>Spermatophyta</taxon>
        <taxon>Magnoliopsida</taxon>
        <taxon>Liliopsida</taxon>
        <taxon>Poales</taxon>
        <taxon>Poaceae</taxon>
        <taxon>PACMAD clade</taxon>
        <taxon>Chloridoideae</taxon>
        <taxon>Cynodonteae</taxon>
        <taxon>Eleusininae</taxon>
        <taxon>Eleusine</taxon>
    </lineage>
</organism>
<feature type="compositionally biased region" description="Basic and acidic residues" evidence="4">
    <location>
        <begin position="1"/>
        <end position="16"/>
    </location>
</feature>
<dbReference type="InterPro" id="IPR031425">
    <property type="entry name" value="NPR1/NH1-interacting"/>
</dbReference>
<evidence type="ECO:0000256" key="1">
    <source>
        <dbReference type="ARBA" id="ARBA00004123"/>
    </source>
</evidence>
<keyword evidence="3" id="KW-0539">Nucleus</keyword>
<dbReference type="EMBL" id="BQKI01000002">
    <property type="protein sequence ID" value="GJM88386.1"/>
    <property type="molecule type" value="Genomic_DNA"/>
</dbReference>
<dbReference type="Pfam" id="PF15699">
    <property type="entry name" value="NPR1_interact"/>
    <property type="match status" value="1"/>
</dbReference>